<reference evidence="2 3" key="1">
    <citation type="submission" date="2016-11" db="EMBL/GenBank/DDBJ databases">
        <title>Study of marine rhodopsin-containing bacteria.</title>
        <authorList>
            <person name="Yoshizawa S."/>
            <person name="Kumagai Y."/>
            <person name="Kogure K."/>
        </authorList>
    </citation>
    <scope>NUCLEOTIDE SEQUENCE [LARGE SCALE GENOMIC DNA]</scope>
    <source>
        <strain evidence="2 3">SAORIC-28</strain>
    </source>
</reference>
<dbReference type="Proteomes" id="UP000216339">
    <property type="component" value="Unassembled WGS sequence"/>
</dbReference>
<dbReference type="PANTHER" id="PTHR35337">
    <property type="entry name" value="SLR1478 PROTEIN"/>
    <property type="match status" value="1"/>
</dbReference>
<feature type="transmembrane region" description="Helical" evidence="1">
    <location>
        <begin position="158"/>
        <end position="178"/>
    </location>
</feature>
<feature type="transmembrane region" description="Helical" evidence="1">
    <location>
        <begin position="229"/>
        <end position="250"/>
    </location>
</feature>
<evidence type="ECO:0000313" key="2">
    <source>
        <dbReference type="EMBL" id="PAP77964.1"/>
    </source>
</evidence>
<keyword evidence="1" id="KW-1133">Transmembrane helix</keyword>
<keyword evidence="1" id="KW-0812">Transmembrane</keyword>
<gene>
    <name evidence="2" type="ORF">BSZ37_16720</name>
</gene>
<dbReference type="OrthoDB" id="9800053at2"/>
<name>A0A271J4I8_9BACT</name>
<proteinExistence type="predicted"/>
<comment type="caution">
    <text evidence="2">The sequence shown here is derived from an EMBL/GenBank/DDBJ whole genome shotgun (WGS) entry which is preliminary data.</text>
</comment>
<keyword evidence="3" id="KW-1185">Reference proteome</keyword>
<feature type="transmembrane region" description="Helical" evidence="1">
    <location>
        <begin position="190"/>
        <end position="209"/>
    </location>
</feature>
<evidence type="ECO:0008006" key="4">
    <source>
        <dbReference type="Google" id="ProtNLM"/>
    </source>
</evidence>
<dbReference type="PANTHER" id="PTHR35337:SF1">
    <property type="entry name" value="SLR1478 PROTEIN"/>
    <property type="match status" value="1"/>
</dbReference>
<feature type="transmembrane region" description="Helical" evidence="1">
    <location>
        <begin position="262"/>
        <end position="282"/>
    </location>
</feature>
<sequence length="325" mass="34856">MREAVFVRRRAPTWRALEGLLDADGAVDPDALADAYVRLGDDLAYAKTFYPGSATAAYLNDLSAQAHAQVYRNRREERGRLVRFWTHEVPEAVYEARGALLASLLLFLGAIGVGAVSSVGDATFVRLILGDGYVNMSQANIEAGDPFAVYKEARQLDMTLGIAFNNIRVSFLAFTGFFPGAPVPGASVGTGWVLVQNGIMVGTFAHLFAAEGLLAKWFRVVMIHGTLELAAIVVAGGAGLTMWNAVLLPGTYPRLAALRRGAVRGLKIVVGLVPVFAFAALLEGVVTRRTEMPLWASLIVILGSLAFLVGYFVVLPALRGRAPHV</sequence>
<keyword evidence="1" id="KW-0472">Membrane</keyword>
<dbReference type="RefSeq" id="WP_095511632.1">
    <property type="nucleotide sequence ID" value="NZ_MQWD01000001.1"/>
</dbReference>
<dbReference type="AlphaFoldDB" id="A0A271J4I8"/>
<evidence type="ECO:0000256" key="1">
    <source>
        <dbReference type="SAM" id="Phobius"/>
    </source>
</evidence>
<dbReference type="Pfam" id="PF01944">
    <property type="entry name" value="SpoIIM"/>
    <property type="match status" value="1"/>
</dbReference>
<evidence type="ECO:0000313" key="3">
    <source>
        <dbReference type="Proteomes" id="UP000216339"/>
    </source>
</evidence>
<dbReference type="InterPro" id="IPR002798">
    <property type="entry name" value="SpoIIM-like"/>
</dbReference>
<protein>
    <recommendedName>
        <fullName evidence="4">Stage II sporulation protein M</fullName>
    </recommendedName>
</protein>
<organism evidence="2 3">
    <name type="scientific">Rubrivirga marina</name>
    <dbReference type="NCBI Taxonomy" id="1196024"/>
    <lineage>
        <taxon>Bacteria</taxon>
        <taxon>Pseudomonadati</taxon>
        <taxon>Rhodothermota</taxon>
        <taxon>Rhodothermia</taxon>
        <taxon>Rhodothermales</taxon>
        <taxon>Rubricoccaceae</taxon>
        <taxon>Rubrivirga</taxon>
    </lineage>
</organism>
<feature type="transmembrane region" description="Helical" evidence="1">
    <location>
        <begin position="99"/>
        <end position="119"/>
    </location>
</feature>
<accession>A0A271J4I8</accession>
<feature type="transmembrane region" description="Helical" evidence="1">
    <location>
        <begin position="294"/>
        <end position="318"/>
    </location>
</feature>
<dbReference type="EMBL" id="MQWD01000001">
    <property type="protein sequence ID" value="PAP77964.1"/>
    <property type="molecule type" value="Genomic_DNA"/>
</dbReference>